<feature type="region of interest" description="Disordered" evidence="1">
    <location>
        <begin position="1"/>
        <end position="31"/>
    </location>
</feature>
<protein>
    <submittedName>
        <fullName evidence="2">Uncharacterized protein</fullName>
    </submittedName>
</protein>
<feature type="compositionally biased region" description="Polar residues" evidence="1">
    <location>
        <begin position="1"/>
        <end position="16"/>
    </location>
</feature>
<reference evidence="2 3" key="1">
    <citation type="submission" date="2013-11" db="EMBL/GenBank/DDBJ databases">
        <title>Genome sequencing of Stegodyphus mimosarum.</title>
        <authorList>
            <person name="Bechsgaard J."/>
        </authorList>
    </citation>
    <scope>NUCLEOTIDE SEQUENCE [LARGE SCALE GENOMIC DNA]</scope>
</reference>
<dbReference type="Proteomes" id="UP000054359">
    <property type="component" value="Unassembled WGS sequence"/>
</dbReference>
<accession>A0A087SZ61</accession>
<sequence length="78" mass="8776">MAVSKQPSITPETSSGEGLDEEPTSRGEAKWKRFHPFRVVRKIFRRRVKREGTAVVSDASKKSWSTSELQTVQDDTPG</sequence>
<keyword evidence="3" id="KW-1185">Reference proteome</keyword>
<dbReference type="EMBL" id="KK112631">
    <property type="protein sequence ID" value="KFM58150.1"/>
    <property type="molecule type" value="Genomic_DNA"/>
</dbReference>
<evidence type="ECO:0000313" key="2">
    <source>
        <dbReference type="EMBL" id="KFM58150.1"/>
    </source>
</evidence>
<feature type="region of interest" description="Disordered" evidence="1">
    <location>
        <begin position="51"/>
        <end position="78"/>
    </location>
</feature>
<evidence type="ECO:0000313" key="3">
    <source>
        <dbReference type="Proteomes" id="UP000054359"/>
    </source>
</evidence>
<gene>
    <name evidence="2" type="ORF">X975_13079</name>
</gene>
<feature type="non-terminal residue" evidence="2">
    <location>
        <position position="78"/>
    </location>
</feature>
<dbReference type="OrthoDB" id="6621371at2759"/>
<name>A0A087SZ61_STEMI</name>
<evidence type="ECO:0000256" key="1">
    <source>
        <dbReference type="SAM" id="MobiDB-lite"/>
    </source>
</evidence>
<proteinExistence type="predicted"/>
<organism evidence="2 3">
    <name type="scientific">Stegodyphus mimosarum</name>
    <name type="common">African social velvet spider</name>
    <dbReference type="NCBI Taxonomy" id="407821"/>
    <lineage>
        <taxon>Eukaryota</taxon>
        <taxon>Metazoa</taxon>
        <taxon>Ecdysozoa</taxon>
        <taxon>Arthropoda</taxon>
        <taxon>Chelicerata</taxon>
        <taxon>Arachnida</taxon>
        <taxon>Araneae</taxon>
        <taxon>Araneomorphae</taxon>
        <taxon>Entelegynae</taxon>
        <taxon>Eresoidea</taxon>
        <taxon>Eresidae</taxon>
        <taxon>Stegodyphus</taxon>
    </lineage>
</organism>
<dbReference type="AlphaFoldDB" id="A0A087SZ61"/>
<feature type="compositionally biased region" description="Polar residues" evidence="1">
    <location>
        <begin position="62"/>
        <end position="78"/>
    </location>
</feature>